<gene>
    <name evidence="1" type="ORF">ACJ73_07879</name>
</gene>
<dbReference type="EMBL" id="LGTZ01001707">
    <property type="protein sequence ID" value="OJD20787.1"/>
    <property type="molecule type" value="Genomic_DNA"/>
</dbReference>
<reference evidence="1 2" key="1">
    <citation type="submission" date="2015-08" db="EMBL/GenBank/DDBJ databases">
        <title>Emmonsia species relationships and genome sequence.</title>
        <authorList>
            <person name="Cuomo C.A."/>
            <person name="Schwartz I.S."/>
            <person name="Kenyon C."/>
            <person name="De Hoog G.S."/>
            <person name="Govender N.P."/>
            <person name="Botha A."/>
            <person name="Moreno L."/>
            <person name="De Vries M."/>
            <person name="Munoz J.F."/>
            <person name="Stielow J.B."/>
        </authorList>
    </citation>
    <scope>NUCLEOTIDE SEQUENCE [LARGE SCALE GENOMIC DNA]</scope>
    <source>
        <strain evidence="1 2">EI222</strain>
    </source>
</reference>
<accession>A0A1J9QKN9</accession>
<proteinExistence type="predicted"/>
<name>A0A1J9QKN9_9EURO</name>
<keyword evidence="2" id="KW-1185">Reference proteome</keyword>
<evidence type="ECO:0000313" key="1">
    <source>
        <dbReference type="EMBL" id="OJD20787.1"/>
    </source>
</evidence>
<sequence length="106" mass="12184">MASRIRSVLDPEITTTESQEFQHWPKTMFTLCPTCSPTLSEPRVPALKGFPHVIEFDKRMARFIQCLPNELGDKAIISRSMAGKIGKRSLMTLQNQKRMLNLNRHE</sequence>
<organism evidence="1 2">
    <name type="scientific">Blastomyces percursus</name>
    <dbReference type="NCBI Taxonomy" id="1658174"/>
    <lineage>
        <taxon>Eukaryota</taxon>
        <taxon>Fungi</taxon>
        <taxon>Dikarya</taxon>
        <taxon>Ascomycota</taxon>
        <taxon>Pezizomycotina</taxon>
        <taxon>Eurotiomycetes</taxon>
        <taxon>Eurotiomycetidae</taxon>
        <taxon>Onygenales</taxon>
        <taxon>Ajellomycetaceae</taxon>
        <taxon>Blastomyces</taxon>
    </lineage>
</organism>
<dbReference type="Proteomes" id="UP000242791">
    <property type="component" value="Unassembled WGS sequence"/>
</dbReference>
<comment type="caution">
    <text evidence="1">The sequence shown here is derived from an EMBL/GenBank/DDBJ whole genome shotgun (WGS) entry which is preliminary data.</text>
</comment>
<dbReference type="VEuPathDB" id="FungiDB:ACJ73_07879"/>
<protein>
    <submittedName>
        <fullName evidence="1">Uncharacterized protein</fullName>
    </submittedName>
</protein>
<dbReference type="OrthoDB" id="4188242at2759"/>
<evidence type="ECO:0000313" key="2">
    <source>
        <dbReference type="Proteomes" id="UP000242791"/>
    </source>
</evidence>
<dbReference type="AlphaFoldDB" id="A0A1J9QKN9"/>